<feature type="region of interest" description="Disordered" evidence="2">
    <location>
        <begin position="486"/>
        <end position="535"/>
    </location>
</feature>
<keyword evidence="1" id="KW-0175">Coiled coil</keyword>
<organism evidence="4 5">
    <name type="scientific">Roseimicrobium gellanilyticum</name>
    <dbReference type="NCBI Taxonomy" id="748857"/>
    <lineage>
        <taxon>Bacteria</taxon>
        <taxon>Pseudomonadati</taxon>
        <taxon>Verrucomicrobiota</taxon>
        <taxon>Verrucomicrobiia</taxon>
        <taxon>Verrucomicrobiales</taxon>
        <taxon>Verrucomicrobiaceae</taxon>
        <taxon>Roseimicrobium</taxon>
    </lineage>
</organism>
<dbReference type="PANTHER" id="PTHR30121:SF6">
    <property type="entry name" value="SLR6007 PROTEIN"/>
    <property type="match status" value="1"/>
</dbReference>
<dbReference type="InterPro" id="IPR002789">
    <property type="entry name" value="HerA_central"/>
</dbReference>
<feature type="domain" description="Helicase HerA central" evidence="3">
    <location>
        <begin position="37"/>
        <end position="97"/>
    </location>
</feature>
<evidence type="ECO:0000313" key="5">
    <source>
        <dbReference type="Proteomes" id="UP000253426"/>
    </source>
</evidence>
<dbReference type="SUPFAM" id="SSF52540">
    <property type="entry name" value="P-loop containing nucleoside triphosphate hydrolases"/>
    <property type="match status" value="1"/>
</dbReference>
<feature type="coiled-coil region" evidence="1">
    <location>
        <begin position="753"/>
        <end position="787"/>
    </location>
</feature>
<comment type="caution">
    <text evidence="4">The sequence shown here is derived from an EMBL/GenBank/DDBJ whole genome shotgun (WGS) entry which is preliminary data.</text>
</comment>
<dbReference type="EMBL" id="QNRR01000014">
    <property type="protein sequence ID" value="RBP37414.1"/>
    <property type="molecule type" value="Genomic_DNA"/>
</dbReference>
<dbReference type="InterPro" id="IPR051162">
    <property type="entry name" value="T4SS_component"/>
</dbReference>
<dbReference type="OrthoDB" id="9758751at2"/>
<dbReference type="Gene3D" id="3.40.50.300">
    <property type="entry name" value="P-loop containing nucleotide triphosphate hydrolases"/>
    <property type="match status" value="2"/>
</dbReference>
<dbReference type="AlphaFoldDB" id="A0A366H8Q0"/>
<accession>A0A366H8Q0</accession>
<evidence type="ECO:0000256" key="1">
    <source>
        <dbReference type="SAM" id="Coils"/>
    </source>
</evidence>
<name>A0A366H8Q0_9BACT</name>
<dbReference type="PANTHER" id="PTHR30121">
    <property type="entry name" value="UNCHARACTERIZED PROTEIN YJGR-RELATED"/>
    <property type="match status" value="1"/>
</dbReference>
<evidence type="ECO:0000256" key="2">
    <source>
        <dbReference type="SAM" id="MobiDB-lite"/>
    </source>
</evidence>
<protein>
    <submittedName>
        <fullName evidence="4">Uncharacterized protein DUF87</fullName>
    </submittedName>
</protein>
<dbReference type="RefSeq" id="WP_113961635.1">
    <property type="nucleotide sequence ID" value="NZ_QNRR01000014.1"/>
</dbReference>
<reference evidence="4 5" key="1">
    <citation type="submission" date="2018-06" db="EMBL/GenBank/DDBJ databases">
        <title>Genomic Encyclopedia of Type Strains, Phase IV (KMG-IV): sequencing the most valuable type-strain genomes for metagenomic binning, comparative biology and taxonomic classification.</title>
        <authorList>
            <person name="Goeker M."/>
        </authorList>
    </citation>
    <scope>NUCLEOTIDE SEQUENCE [LARGE SCALE GENOMIC DNA]</scope>
    <source>
        <strain evidence="4 5">DSM 25532</strain>
    </source>
</reference>
<evidence type="ECO:0000259" key="3">
    <source>
        <dbReference type="Pfam" id="PF01935"/>
    </source>
</evidence>
<evidence type="ECO:0000313" key="4">
    <source>
        <dbReference type="EMBL" id="RBP37414.1"/>
    </source>
</evidence>
<sequence length="823" mass="90744">MEIKPEVYEQPGTFYLGREYDVATKALKDNLVLYDSKDLVTHGVVLGMTGSGKTGLCLALLEEAAMDGIPVLAIDPKGDIANFLLQFPNLQGSEFEPWVNPEDAQKKGQSVTEYATAQAQLWAKGLGEWGQSAERIQKLREKVDINIFTPGSSAGIPVSIVASLAAPPAEIIEDAEIFQERVESCSTSLLSLAGVEGDPVQSPQHILLANIFTHCWAKGQDVTLESLVHLVQQPPFEKVGVVAVDDFLSEKKRIEVAMKLNNLIASPSFASWLQGVPLDIQKMLYTPEGKARVSIFSIAHLSDEQRMFFVSLLLNETLGWMRQQSGTTSLRAMLYMDEIFGYLPPTANPPSKKPMMILLKQARAFGLGILLATQNPVDLDYKALSNIGTWFLGRLQTERDKARVLDGLEGAASSQNAKFNRSEMETLLSALGNRVFLMNNVHEDHPVVFNVRWVMTYLRGPLSRNQIKSLVDPKREAFAALMQSSTLKKTAKSGPPPLPKQKKADDEDAGFLPPSSEEDETSEAPAAGSGFRPKLPEPAVEYFQSEKGSNYVPAMLRSATVLFNDAKKKISGRATVTLVNEIDAANAKVNWDKFLDVPRDIDLTTLDRDPEDGASFGDLPSAAQKAATWKAIEKDLTNWVYANYEAEIRYSPLLEAYSNFGESEADFRVRVSQVARELRDKAVEELRATMMKQAKSIEDKATRAMQKVDAQKAQASSAKWSAAATIGTSLLGALFGRKSSVVSATNVNRAGSVFRESRDVANAEQEVERYREELKALDQQLTDETQKIRDQYDPTALTFEVAKLTPMKKNITPNAVGILWVGR</sequence>
<gene>
    <name evidence="4" type="ORF">DES53_114152</name>
</gene>
<dbReference type="Pfam" id="PF01935">
    <property type="entry name" value="DUF87"/>
    <property type="match status" value="1"/>
</dbReference>
<proteinExistence type="predicted"/>
<dbReference type="InterPro" id="IPR027417">
    <property type="entry name" value="P-loop_NTPase"/>
</dbReference>
<keyword evidence="5" id="KW-1185">Reference proteome</keyword>
<dbReference type="Proteomes" id="UP000253426">
    <property type="component" value="Unassembled WGS sequence"/>
</dbReference>